<keyword evidence="7" id="KW-1185">Reference proteome</keyword>
<evidence type="ECO:0000313" key="8">
    <source>
        <dbReference type="RefSeq" id="XP_030638845.1"/>
    </source>
</evidence>
<feature type="transmembrane region" description="Helical" evidence="5">
    <location>
        <begin position="179"/>
        <end position="207"/>
    </location>
</feature>
<dbReference type="AlphaFoldDB" id="A0A6J2W0K1"/>
<dbReference type="Proteomes" id="UP000504632">
    <property type="component" value="Chromosome 8"/>
</dbReference>
<name>A0A6J2W0K1_CHACN</name>
<protein>
    <submittedName>
        <fullName evidence="8">Odorant receptor 131-2-like</fullName>
    </submittedName>
</protein>
<feature type="transmembrane region" description="Helical" evidence="5">
    <location>
        <begin position="55"/>
        <end position="78"/>
    </location>
</feature>
<dbReference type="OrthoDB" id="5967704at2759"/>
<proteinExistence type="predicted"/>
<dbReference type="Pfam" id="PF00001">
    <property type="entry name" value="7tm_1"/>
    <property type="match status" value="1"/>
</dbReference>
<dbReference type="GO" id="GO:0005549">
    <property type="term" value="F:odorant binding"/>
    <property type="evidence" value="ECO:0007669"/>
    <property type="project" value="TreeGrafter"/>
</dbReference>
<keyword evidence="2 5" id="KW-0812">Transmembrane</keyword>
<evidence type="ECO:0000256" key="1">
    <source>
        <dbReference type="ARBA" id="ARBA00004370"/>
    </source>
</evidence>
<evidence type="ECO:0000256" key="5">
    <source>
        <dbReference type="SAM" id="Phobius"/>
    </source>
</evidence>
<feature type="transmembrane region" description="Helical" evidence="5">
    <location>
        <begin position="228"/>
        <end position="251"/>
    </location>
</feature>
<comment type="subcellular location">
    <subcellularLocation>
        <location evidence="1">Membrane</location>
    </subcellularLocation>
</comment>
<dbReference type="InterPro" id="IPR017452">
    <property type="entry name" value="GPCR_Rhodpsn_7TM"/>
</dbReference>
<keyword evidence="4 5" id="KW-0472">Membrane</keyword>
<dbReference type="InterPro" id="IPR000276">
    <property type="entry name" value="GPCR_Rhodpsn"/>
</dbReference>
<dbReference type="PRINTS" id="PR00237">
    <property type="entry name" value="GPCRRHODOPSN"/>
</dbReference>
<evidence type="ECO:0000256" key="4">
    <source>
        <dbReference type="ARBA" id="ARBA00023136"/>
    </source>
</evidence>
<dbReference type="GeneID" id="115819476"/>
<dbReference type="PANTHER" id="PTHR26451">
    <property type="entry name" value="G_PROTEIN_RECEP_F1_2 DOMAIN-CONTAINING PROTEIN"/>
    <property type="match status" value="1"/>
</dbReference>
<feature type="transmembrane region" description="Helical" evidence="5">
    <location>
        <begin position="22"/>
        <end position="43"/>
    </location>
</feature>
<feature type="domain" description="G-protein coupled receptors family 1 profile" evidence="6">
    <location>
        <begin position="35"/>
        <end position="283"/>
    </location>
</feature>
<keyword evidence="3 5" id="KW-1133">Transmembrane helix</keyword>
<dbReference type="Gene3D" id="1.20.1070.10">
    <property type="entry name" value="Rhodopsin 7-helix transmembrane proteins"/>
    <property type="match status" value="1"/>
</dbReference>
<organism evidence="7 8">
    <name type="scientific">Chanos chanos</name>
    <name type="common">Milkfish</name>
    <name type="synonym">Mugil chanos</name>
    <dbReference type="NCBI Taxonomy" id="29144"/>
    <lineage>
        <taxon>Eukaryota</taxon>
        <taxon>Metazoa</taxon>
        <taxon>Chordata</taxon>
        <taxon>Craniata</taxon>
        <taxon>Vertebrata</taxon>
        <taxon>Euteleostomi</taxon>
        <taxon>Actinopterygii</taxon>
        <taxon>Neopterygii</taxon>
        <taxon>Teleostei</taxon>
        <taxon>Ostariophysi</taxon>
        <taxon>Gonorynchiformes</taxon>
        <taxon>Chanidae</taxon>
        <taxon>Chanos</taxon>
    </lineage>
</organism>
<evidence type="ECO:0000256" key="2">
    <source>
        <dbReference type="ARBA" id="ARBA00022692"/>
    </source>
</evidence>
<gene>
    <name evidence="8" type="primary">LOC115819476</name>
</gene>
<feature type="transmembrane region" description="Helical" evidence="5">
    <location>
        <begin position="84"/>
        <end position="113"/>
    </location>
</feature>
<dbReference type="SUPFAM" id="SSF81321">
    <property type="entry name" value="Family A G protein-coupled receptor-like"/>
    <property type="match status" value="1"/>
</dbReference>
<dbReference type="FunFam" id="1.20.1070.10:FF:000096">
    <property type="entry name" value="Odorant receptor 131-2"/>
    <property type="match status" value="1"/>
</dbReference>
<dbReference type="InParanoid" id="A0A6J2W0K1"/>
<feature type="transmembrane region" description="Helical" evidence="5">
    <location>
        <begin position="263"/>
        <end position="285"/>
    </location>
</feature>
<reference evidence="8" key="1">
    <citation type="submission" date="2025-08" db="UniProtKB">
        <authorList>
            <consortium name="RefSeq"/>
        </authorList>
    </citation>
    <scope>IDENTIFICATION</scope>
</reference>
<dbReference type="RefSeq" id="XP_030638845.1">
    <property type="nucleotide sequence ID" value="XM_030782985.1"/>
</dbReference>
<sequence length="313" mass="35375">MRNTTEFQNATSLKFSGTPAKAFLSMTPCFFFLYVNIVMLFTLRCKAIFQDTSRYILFGHLLFSDSLHLSLSILYYMFAVSKLYFVSYVCLIFVICGEIVTTISPLNLAVMALERYVAICFPLSHAEIATSSRTGIAIIIVWILGSLNAVSELLVYLIYEVPSVSMRVFCSRYTLFQLVIYININTAFIVFYFVTVGIIIVYTYIGIIMAAKSASCDSVSLKRANGTVLLHLIQLGLCLTSTLFSMINTTITWHMDPFAVIQVQYVLFLSLIIFPRCLSSLIYGLRDQAFSGLFKYYFCFGLRSTMKPTVIVN</sequence>
<dbReference type="FunCoup" id="A0A6J2W0K1">
    <property type="interactions" value="25"/>
</dbReference>
<dbReference type="PANTHER" id="PTHR26451:SF866">
    <property type="entry name" value="ODORANT RECEPTOR-RELATED"/>
    <property type="match status" value="1"/>
</dbReference>
<dbReference type="GO" id="GO:0016020">
    <property type="term" value="C:membrane"/>
    <property type="evidence" value="ECO:0007669"/>
    <property type="project" value="UniProtKB-SubCell"/>
</dbReference>
<dbReference type="GO" id="GO:0004930">
    <property type="term" value="F:G protein-coupled receptor activity"/>
    <property type="evidence" value="ECO:0007669"/>
    <property type="project" value="InterPro"/>
</dbReference>
<dbReference type="InterPro" id="IPR052921">
    <property type="entry name" value="GPCR1_Superfamily_Member"/>
</dbReference>
<dbReference type="GO" id="GO:0004984">
    <property type="term" value="F:olfactory receptor activity"/>
    <property type="evidence" value="ECO:0007669"/>
    <property type="project" value="TreeGrafter"/>
</dbReference>
<feature type="transmembrane region" description="Helical" evidence="5">
    <location>
        <begin position="134"/>
        <end position="159"/>
    </location>
</feature>
<evidence type="ECO:0000259" key="6">
    <source>
        <dbReference type="PROSITE" id="PS50262"/>
    </source>
</evidence>
<evidence type="ECO:0000313" key="7">
    <source>
        <dbReference type="Proteomes" id="UP000504632"/>
    </source>
</evidence>
<dbReference type="CDD" id="cd00637">
    <property type="entry name" value="7tm_classA_rhodopsin-like"/>
    <property type="match status" value="1"/>
</dbReference>
<accession>A0A6J2W0K1</accession>
<dbReference type="PROSITE" id="PS50262">
    <property type="entry name" value="G_PROTEIN_RECEP_F1_2"/>
    <property type="match status" value="1"/>
</dbReference>
<evidence type="ECO:0000256" key="3">
    <source>
        <dbReference type="ARBA" id="ARBA00022989"/>
    </source>
</evidence>